<keyword evidence="4 9" id="KW-0819">tRNA processing</keyword>
<feature type="compositionally biased region" description="Basic and acidic residues" evidence="10">
    <location>
        <begin position="917"/>
        <end position="929"/>
    </location>
</feature>
<proteinExistence type="inferred from homology"/>
<dbReference type="InterPro" id="IPR032672">
    <property type="entry name" value="TmcA/NAT10/Kre33"/>
</dbReference>
<dbReference type="GO" id="GO:1904812">
    <property type="term" value="P:rRNA acetylation involved in maturation of SSU-rRNA"/>
    <property type="evidence" value="ECO:0007669"/>
    <property type="project" value="InterPro"/>
</dbReference>
<dbReference type="Gene3D" id="3.40.630.30">
    <property type="match status" value="1"/>
</dbReference>
<dbReference type="Gene3D" id="3.40.50.300">
    <property type="entry name" value="P-loop containing nucleotide triphosphate hydrolases"/>
    <property type="match status" value="1"/>
</dbReference>
<evidence type="ECO:0000256" key="3">
    <source>
        <dbReference type="ARBA" id="ARBA00022679"/>
    </source>
</evidence>
<feature type="domain" description="TmcA/NAT10 N-terminal" evidence="12">
    <location>
        <begin position="11"/>
        <end position="200"/>
    </location>
</feature>
<feature type="domain" description="N-acetyltransferase" evidence="13">
    <location>
        <begin position="494"/>
        <end position="723"/>
    </location>
</feature>
<keyword evidence="7 9" id="KW-0539">Nucleus</keyword>
<evidence type="ECO:0000256" key="4">
    <source>
        <dbReference type="ARBA" id="ARBA00022694"/>
    </source>
</evidence>
<dbReference type="Gene3D" id="3.40.50.11040">
    <property type="match status" value="1"/>
</dbReference>
<feature type="binding site" evidence="9">
    <location>
        <position position="695"/>
    </location>
    <ligand>
        <name>acetyl-CoA</name>
        <dbReference type="ChEBI" id="CHEBI:57288"/>
    </ligand>
</feature>
<name>A0A8T0U4N9_PANVG</name>
<keyword evidence="2 9" id="KW-0698">rRNA processing</keyword>
<evidence type="ECO:0000256" key="1">
    <source>
        <dbReference type="ARBA" id="ARBA00004604"/>
    </source>
</evidence>
<evidence type="ECO:0000256" key="8">
    <source>
        <dbReference type="ARBA" id="ARBA00023315"/>
    </source>
</evidence>
<protein>
    <recommendedName>
        <fullName evidence="9">RNA cytidine acetyltransferase</fullName>
        <ecNumber evidence="9">2.3.1.-</ecNumber>
    </recommendedName>
    <alternativeName>
        <fullName evidence="9">18S rRNA cytosine acetyltransferase</fullName>
    </alternativeName>
</protein>
<evidence type="ECO:0000259" key="12">
    <source>
        <dbReference type="Pfam" id="PF08351"/>
    </source>
</evidence>
<dbReference type="HAMAP" id="MF_03211">
    <property type="entry name" value="RNA_acetyltr_Nat10"/>
    <property type="match status" value="1"/>
</dbReference>
<dbReference type="GO" id="GO:1990883">
    <property type="term" value="F:18S rRNA cytidine N-acetyltransferase activity"/>
    <property type="evidence" value="ECO:0007669"/>
    <property type="project" value="TreeGrafter"/>
</dbReference>
<keyword evidence="3 9" id="KW-0808">Transferase</keyword>
<dbReference type="Pfam" id="PF13725">
    <property type="entry name" value="tRNA_bind_2"/>
    <property type="match status" value="1"/>
</dbReference>
<dbReference type="InterPro" id="IPR007807">
    <property type="entry name" value="TcmA/NAT10_helicase"/>
</dbReference>
<evidence type="ECO:0000256" key="9">
    <source>
        <dbReference type="HAMAP-Rule" id="MF_03211"/>
    </source>
</evidence>
<comment type="similarity">
    <text evidence="9">Belongs to the RNA cytidine acetyltransferase family. NAT10 subfamily.</text>
</comment>
<dbReference type="GO" id="GO:0051391">
    <property type="term" value="P:tRNA acetylation"/>
    <property type="evidence" value="ECO:0007669"/>
    <property type="project" value="UniProtKB-UniRule"/>
</dbReference>
<feature type="domain" description="TcmA/NAT10 helicase" evidence="11">
    <location>
        <begin position="394"/>
        <end position="454"/>
    </location>
</feature>
<comment type="catalytic activity">
    <reaction evidence="9">
        <text>a cytidine in tRNA + acetyl-CoA + ATP + H2O = an N(4)-acetylcytidine in tRNA + ADP + phosphate + CoA + H(+)</text>
        <dbReference type="Rhea" id="RHEA:53876"/>
        <dbReference type="Rhea" id="RHEA-COMP:13670"/>
        <dbReference type="Rhea" id="RHEA-COMP:13671"/>
        <dbReference type="ChEBI" id="CHEBI:15377"/>
        <dbReference type="ChEBI" id="CHEBI:15378"/>
        <dbReference type="ChEBI" id="CHEBI:30616"/>
        <dbReference type="ChEBI" id="CHEBI:43474"/>
        <dbReference type="ChEBI" id="CHEBI:57287"/>
        <dbReference type="ChEBI" id="CHEBI:57288"/>
        <dbReference type="ChEBI" id="CHEBI:74900"/>
        <dbReference type="ChEBI" id="CHEBI:82748"/>
        <dbReference type="ChEBI" id="CHEBI:456216"/>
    </reaction>
</comment>
<feature type="domain" description="TcmA/NAT10 helicase" evidence="11">
    <location>
        <begin position="281"/>
        <end position="356"/>
    </location>
</feature>
<dbReference type="GO" id="GO:0030686">
    <property type="term" value="C:90S preribosome"/>
    <property type="evidence" value="ECO:0007669"/>
    <property type="project" value="TreeGrafter"/>
</dbReference>
<dbReference type="Proteomes" id="UP000823388">
    <property type="component" value="Chromosome 3N"/>
</dbReference>
<dbReference type="InterPro" id="IPR000182">
    <property type="entry name" value="GNAT_dom"/>
</dbReference>
<dbReference type="InterPro" id="IPR033688">
    <property type="entry name" value="NAT10"/>
</dbReference>
<evidence type="ECO:0000313" key="15">
    <source>
        <dbReference type="EMBL" id="KAG2617257.1"/>
    </source>
</evidence>
<reference evidence="15" key="1">
    <citation type="submission" date="2020-05" db="EMBL/GenBank/DDBJ databases">
        <title>WGS assembly of Panicum virgatum.</title>
        <authorList>
            <person name="Lovell J.T."/>
            <person name="Jenkins J."/>
            <person name="Shu S."/>
            <person name="Juenger T.E."/>
            <person name="Schmutz J."/>
        </authorList>
    </citation>
    <scope>NUCLEOTIDE SEQUENCE</scope>
    <source>
        <strain evidence="15">AP13</strain>
    </source>
</reference>
<comment type="subcellular location">
    <subcellularLocation>
        <location evidence="1 9">Nucleus</location>
        <location evidence="1 9">Nucleolus</location>
    </subcellularLocation>
</comment>
<comment type="function">
    <text evidence="9">RNA cytidine acetyltransferase with specificity toward both 18S rRNA and tRNAs. Catalyzes the formation of N(4)-acetylcytidine (ac4C) in 18S rRNA. Required for early nucleolar cleavages of precursor rRNA at sites A0, A1 and A2 during 18S rRNA synthesis. Catalyzes the formation of ac4C in serine and leucine tRNAs. Requires a tRNA-binding adapter protein for full tRNA acetyltransferase activity but not for 18S rRNA acetylation.</text>
</comment>
<evidence type="ECO:0000256" key="6">
    <source>
        <dbReference type="ARBA" id="ARBA00022840"/>
    </source>
</evidence>
<evidence type="ECO:0000256" key="2">
    <source>
        <dbReference type="ARBA" id="ARBA00022552"/>
    </source>
</evidence>
<dbReference type="Pfam" id="PF13718">
    <property type="entry name" value="GNAT_acetyltr_2"/>
    <property type="match status" value="1"/>
</dbReference>
<evidence type="ECO:0000259" key="14">
    <source>
        <dbReference type="Pfam" id="PF13725"/>
    </source>
</evidence>
<evidence type="ECO:0000259" key="11">
    <source>
        <dbReference type="Pfam" id="PF05127"/>
    </source>
</evidence>
<dbReference type="EMBL" id="CM029042">
    <property type="protein sequence ID" value="KAG2617257.1"/>
    <property type="molecule type" value="Genomic_DNA"/>
</dbReference>
<dbReference type="Pfam" id="PF05127">
    <property type="entry name" value="NAT10_TcmA_helicase"/>
    <property type="match status" value="2"/>
</dbReference>
<dbReference type="GO" id="GO:0005524">
    <property type="term" value="F:ATP binding"/>
    <property type="evidence" value="ECO:0007669"/>
    <property type="project" value="UniProtKB-UniRule"/>
</dbReference>
<dbReference type="Pfam" id="PF08351">
    <property type="entry name" value="TmcA_N"/>
    <property type="match status" value="1"/>
</dbReference>
<dbReference type="InterPro" id="IPR013562">
    <property type="entry name" value="TmcA/NAT10_N"/>
</dbReference>
<keyword evidence="16" id="KW-1185">Reference proteome</keyword>
<evidence type="ECO:0000313" key="16">
    <source>
        <dbReference type="Proteomes" id="UP000823388"/>
    </source>
</evidence>
<evidence type="ECO:0000259" key="13">
    <source>
        <dbReference type="Pfam" id="PF13718"/>
    </source>
</evidence>
<feature type="compositionally biased region" description="Basic residues" evidence="10">
    <location>
        <begin position="979"/>
        <end position="989"/>
    </location>
</feature>
<dbReference type="InterPro" id="IPR027992">
    <property type="entry name" value="tRNA_bind_dom"/>
</dbReference>
<dbReference type="GO" id="GO:0000049">
    <property type="term" value="F:tRNA binding"/>
    <property type="evidence" value="ECO:0007669"/>
    <property type="project" value="TreeGrafter"/>
</dbReference>
<feature type="binding site" evidence="9">
    <location>
        <begin position="602"/>
        <end position="608"/>
    </location>
    <ligand>
        <name>acetyl-CoA</name>
        <dbReference type="ChEBI" id="CHEBI:57288"/>
    </ligand>
</feature>
<evidence type="ECO:0000256" key="5">
    <source>
        <dbReference type="ARBA" id="ARBA00022741"/>
    </source>
</evidence>
<feature type="binding site" evidence="9">
    <location>
        <begin position="286"/>
        <end position="295"/>
    </location>
    <ligand>
        <name>ATP</name>
        <dbReference type="ChEBI" id="CHEBI:30616"/>
    </ligand>
</feature>
<feature type="region of interest" description="Disordered" evidence="10">
    <location>
        <begin position="908"/>
        <end position="933"/>
    </location>
</feature>
<feature type="domain" description="Possible tRNA binding" evidence="14">
    <location>
        <begin position="737"/>
        <end position="954"/>
    </location>
</feature>
<gene>
    <name evidence="15" type="ORF">PVAP13_3NG179514</name>
</gene>
<organism evidence="15 16">
    <name type="scientific">Panicum virgatum</name>
    <name type="common">Blackwell switchgrass</name>
    <dbReference type="NCBI Taxonomy" id="38727"/>
    <lineage>
        <taxon>Eukaryota</taxon>
        <taxon>Viridiplantae</taxon>
        <taxon>Streptophyta</taxon>
        <taxon>Embryophyta</taxon>
        <taxon>Tracheophyta</taxon>
        <taxon>Spermatophyta</taxon>
        <taxon>Magnoliopsida</taxon>
        <taxon>Liliopsida</taxon>
        <taxon>Poales</taxon>
        <taxon>Poaceae</taxon>
        <taxon>PACMAD clade</taxon>
        <taxon>Panicoideae</taxon>
        <taxon>Panicodae</taxon>
        <taxon>Paniceae</taxon>
        <taxon>Panicinae</taxon>
        <taxon>Panicum</taxon>
        <taxon>Panicum sect. Hiantes</taxon>
    </lineage>
</organism>
<comment type="caution">
    <text evidence="15">The sequence shown here is derived from an EMBL/GenBank/DDBJ whole genome shotgun (WGS) entry which is preliminary data.</text>
</comment>
<sequence>MRKKIPQCICTLIDNGVRQRHRSMFIIVGDKSRDQIVNLNYLLSKSRVNSRPSVLWCYRDKLEISSHKKKRTKQIKKLMQRGLMDPEKADPFSLFLETSDITYCHYRDSERVLGNTFGMCILQDFEALTPNLLARTIETVEGGGLIILLLRSLSSLTSLYTMVMDVHERFRTESHTQAAARFNERFLLSIGECEACIVMDDELNILRISSHMENINTVGNNEDSEGLSKRERELRDLKDQFREDFPVGPLIGKCCTMEQSNAVINFLSSILDKTLRSTVALLAARGRGKSAALGLAIAGAIAAGYSNIFVTAPSPENLKTLFDFVCKGINALEYKEHLHYDVVKSADPELKKATIQINVYKQHRQTIQLLPFHCQLLRPCLVHTLFSCLPLSMGTGRSLSLKLLQQLESQSQPSTQSNGSNSSRQFKKIELKESIRYASGDPIETWLNNLLCLDLENYIPNISRLPHPKECDLYYVNRDTLFSYHKESEIFLQRMMALYVASHYKNSPNDLQLMADAPAHHLFVLLGPVDESKNQLPDILCVIQVCLEGQISRKSAMKSLSEGRAPSGDQIPWKFCEQFQDNVFPSLSGARIVRIAVHPSALRLGYGSAAVDLLTRYYEGQMTLFAADDDDEETEEPEVKITEAAEKASLLKENIKSRANLPPLLVHLRERRPEKLHYLGVSFGLTQELFRFWRKHNFYPFYVGQIPSAVTGEHTCMVLRPLNSDDIEVSESNKCGFLVPFYQDFRQRFRRLLGTSFRHLNFKLAMSILASKIDYSNHGPSEYDNNSASKLLGDMLSPHDMKRLEAYSNNLVDYHLILDLVPILAHQYFSEKLPVSLHGAQAAVLFCMGLQDKDVGAVKEELGIEREQVLSNFIKTMKKLYGYLHNIAGKEIEATLPRLKEIEMPPLSKSMDEDLAEAAKEVEEKRRATNEAPVDPKFLQKYAIDDDDNEIEKALKSAKVSASGVISVKSNKSKADKKEKHKEKGKSKRKGTDGGRSESKKKRA</sequence>
<dbReference type="AlphaFoldDB" id="A0A8T0U4N9"/>
<keyword evidence="6 9" id="KW-0067">ATP-binding</keyword>
<feature type="binding site" evidence="9">
    <location>
        <position position="436"/>
    </location>
    <ligand>
        <name>ATP</name>
        <dbReference type="ChEBI" id="CHEBI:30616"/>
    </ligand>
</feature>
<feature type="binding site" evidence="9">
    <location>
        <begin position="595"/>
        <end position="597"/>
    </location>
    <ligand>
        <name>acetyl-CoA</name>
        <dbReference type="ChEBI" id="CHEBI:57288"/>
    </ligand>
</feature>
<dbReference type="PANTHER" id="PTHR10925:SF5">
    <property type="entry name" value="RNA CYTIDINE ACETYLTRANSFERASE"/>
    <property type="match status" value="1"/>
</dbReference>
<keyword evidence="5 9" id="KW-0547">Nucleotide-binding</keyword>
<comment type="catalytic activity">
    <reaction evidence="9">
        <text>a cytidine in 18S rRNA + acetyl-CoA + ATP + H2O = an N(4)-acetylcytidine in 18S rRNA + ADP + phosphate + CoA + H(+)</text>
        <dbReference type="Rhea" id="RHEA:51424"/>
        <dbReference type="Rhea" id="RHEA-COMP:13575"/>
        <dbReference type="Rhea" id="RHEA-COMP:13576"/>
        <dbReference type="ChEBI" id="CHEBI:15377"/>
        <dbReference type="ChEBI" id="CHEBI:15378"/>
        <dbReference type="ChEBI" id="CHEBI:30616"/>
        <dbReference type="ChEBI" id="CHEBI:43474"/>
        <dbReference type="ChEBI" id="CHEBI:57287"/>
        <dbReference type="ChEBI" id="CHEBI:57288"/>
        <dbReference type="ChEBI" id="CHEBI:74900"/>
        <dbReference type="ChEBI" id="CHEBI:82748"/>
        <dbReference type="ChEBI" id="CHEBI:456216"/>
    </reaction>
</comment>
<dbReference type="EC" id="2.3.1.-" evidence="9"/>
<dbReference type="InterPro" id="IPR027417">
    <property type="entry name" value="P-loop_NTPase"/>
</dbReference>
<accession>A0A8T0U4N9</accession>
<evidence type="ECO:0000256" key="7">
    <source>
        <dbReference type="ARBA" id="ARBA00023242"/>
    </source>
</evidence>
<evidence type="ECO:0000256" key="10">
    <source>
        <dbReference type="SAM" id="MobiDB-lite"/>
    </source>
</evidence>
<dbReference type="GO" id="GO:0005730">
    <property type="term" value="C:nucleolus"/>
    <property type="evidence" value="ECO:0007669"/>
    <property type="project" value="UniProtKB-SubCell"/>
</dbReference>
<feature type="region of interest" description="Disordered" evidence="10">
    <location>
        <begin position="956"/>
        <end position="1004"/>
    </location>
</feature>
<dbReference type="PANTHER" id="PTHR10925">
    <property type="entry name" value="N-ACETYLTRANSFERASE 10"/>
    <property type="match status" value="1"/>
</dbReference>
<keyword evidence="8 9" id="KW-0012">Acyltransferase</keyword>